<dbReference type="InterPro" id="IPR013785">
    <property type="entry name" value="Aldolase_TIM"/>
</dbReference>
<dbReference type="InterPro" id="IPR007197">
    <property type="entry name" value="rSAM"/>
</dbReference>
<dbReference type="SFLD" id="SFLDS00029">
    <property type="entry name" value="Radical_SAM"/>
    <property type="match status" value="1"/>
</dbReference>
<organism evidence="6 7">
    <name type="scientific">Fervidobacterium thailandense</name>
    <dbReference type="NCBI Taxonomy" id="1008305"/>
    <lineage>
        <taxon>Bacteria</taxon>
        <taxon>Thermotogati</taxon>
        <taxon>Thermotogota</taxon>
        <taxon>Thermotogae</taxon>
        <taxon>Thermotogales</taxon>
        <taxon>Fervidobacteriaceae</taxon>
        <taxon>Fervidobacterium</taxon>
    </lineage>
</organism>
<keyword evidence="2" id="KW-0479">Metal-binding</keyword>
<feature type="domain" description="Radical SAM core" evidence="5">
    <location>
        <begin position="35"/>
        <end position="263"/>
    </location>
</feature>
<dbReference type="Gene3D" id="3.20.20.70">
    <property type="entry name" value="Aldolase class I"/>
    <property type="match status" value="1"/>
</dbReference>
<evidence type="ECO:0000313" key="6">
    <source>
        <dbReference type="EMBL" id="ODN31439.1"/>
    </source>
</evidence>
<evidence type="ECO:0000259" key="5">
    <source>
        <dbReference type="PROSITE" id="PS51918"/>
    </source>
</evidence>
<dbReference type="GO" id="GO:0046872">
    <property type="term" value="F:metal ion binding"/>
    <property type="evidence" value="ECO:0007669"/>
    <property type="project" value="UniProtKB-KW"/>
</dbReference>
<accession>A0A1E3G5C9</accession>
<dbReference type="PANTHER" id="PTHR13932:SF5">
    <property type="entry name" value="RADICAL S-ADENOSYL METHIONINE DOMAIN-CONTAINING PROTEIN 1, MITOCHONDRIAL"/>
    <property type="match status" value="1"/>
</dbReference>
<evidence type="ECO:0000313" key="7">
    <source>
        <dbReference type="Proteomes" id="UP000094570"/>
    </source>
</evidence>
<gene>
    <name evidence="6" type="ORF">A4H02_01435</name>
</gene>
<evidence type="ECO:0000256" key="2">
    <source>
        <dbReference type="ARBA" id="ARBA00022723"/>
    </source>
</evidence>
<sequence length="416" mass="47647">MQFGERIKSHHGAMGNIEKYFKGHTLIQNYLQKEKPKGSKSVIYIHIPFCSKICNFCSLNRVMMNPPEDYHQIIIDEMIKYSKLPYIQNSTFDAVYFGGGTPTTLSSRALKEIITALKENFRFTPDAEFSVETSISELTDEKIDMFQEVGINRFSIGVQTFSDKGRELLGRRGNGTFAKERIKRLKERNFAVVSVDIIYSYPNQTLAELEKDLDTIFELDLDGFSMYSLINMKNSKLQSNFDEKKDFEFFSKIVELGIKNGYKFLELTKMVKKDKYKYVMNRNKGEDTLPLGAGAGGNFGALSVMNPSPVDAYKKSVDDFKTRMGILMDEKYIELNKIKGAIQTLEVPYKNNLIAQSEEAMRFLEELIQNGFAIKQNDKLVLTYKGIYWGNNISRKLIELIENSHLDVLAPPKARP</sequence>
<keyword evidence="4" id="KW-0411">Iron-sulfur</keyword>
<dbReference type="InterPro" id="IPR006638">
    <property type="entry name" value="Elp3/MiaA/NifB-like_rSAM"/>
</dbReference>
<dbReference type="Pfam" id="PF04055">
    <property type="entry name" value="Radical_SAM"/>
    <property type="match status" value="1"/>
</dbReference>
<proteinExistence type="predicted"/>
<dbReference type="STRING" id="1008305.A4H02_01435"/>
<dbReference type="GO" id="GO:0005737">
    <property type="term" value="C:cytoplasm"/>
    <property type="evidence" value="ECO:0007669"/>
    <property type="project" value="TreeGrafter"/>
</dbReference>
<keyword evidence="1" id="KW-0949">S-adenosyl-L-methionine</keyword>
<dbReference type="PANTHER" id="PTHR13932">
    <property type="entry name" value="COPROPORPHYRINIGEN III OXIDASE"/>
    <property type="match status" value="1"/>
</dbReference>
<keyword evidence="3" id="KW-0408">Iron</keyword>
<dbReference type="GO" id="GO:0003824">
    <property type="term" value="F:catalytic activity"/>
    <property type="evidence" value="ECO:0007669"/>
    <property type="project" value="InterPro"/>
</dbReference>
<dbReference type="GO" id="GO:0006779">
    <property type="term" value="P:porphyrin-containing compound biosynthetic process"/>
    <property type="evidence" value="ECO:0007669"/>
    <property type="project" value="TreeGrafter"/>
</dbReference>
<protein>
    <recommendedName>
        <fullName evidence="5">Radical SAM core domain-containing protein</fullName>
    </recommendedName>
</protein>
<dbReference type="CDD" id="cd01335">
    <property type="entry name" value="Radical_SAM"/>
    <property type="match status" value="1"/>
</dbReference>
<comment type="caution">
    <text evidence="6">The sequence shown here is derived from an EMBL/GenBank/DDBJ whole genome shotgun (WGS) entry which is preliminary data.</text>
</comment>
<dbReference type="SUPFAM" id="SSF102114">
    <property type="entry name" value="Radical SAM enzymes"/>
    <property type="match status" value="1"/>
</dbReference>
<evidence type="ECO:0000256" key="4">
    <source>
        <dbReference type="ARBA" id="ARBA00023014"/>
    </source>
</evidence>
<evidence type="ECO:0000256" key="1">
    <source>
        <dbReference type="ARBA" id="ARBA00022691"/>
    </source>
</evidence>
<dbReference type="SMART" id="SM00729">
    <property type="entry name" value="Elp3"/>
    <property type="match status" value="1"/>
</dbReference>
<name>A0A1E3G5C9_9BACT</name>
<evidence type="ECO:0000256" key="3">
    <source>
        <dbReference type="ARBA" id="ARBA00023004"/>
    </source>
</evidence>
<dbReference type="SFLD" id="SFLDG01082">
    <property type="entry name" value="B12-binding_domain_containing"/>
    <property type="match status" value="1"/>
</dbReference>
<dbReference type="GO" id="GO:0051539">
    <property type="term" value="F:4 iron, 4 sulfur cluster binding"/>
    <property type="evidence" value="ECO:0007669"/>
    <property type="project" value="TreeGrafter"/>
</dbReference>
<reference evidence="7" key="1">
    <citation type="submission" date="2016-04" db="EMBL/GenBank/DDBJ databases">
        <title>The genome sequence project of a novel Fervidobacterium isolate from a hot spring in Thailand.</title>
        <authorList>
            <person name="Gonzalez J.M."/>
            <person name="Cuecas A."/>
            <person name="Kanoksilapatham W."/>
        </authorList>
    </citation>
    <scope>NUCLEOTIDE SEQUENCE [LARGE SCALE GENOMIC DNA]</scope>
    <source>
        <strain evidence="7">FC2004</strain>
    </source>
</reference>
<dbReference type="SFLD" id="SFLDG01065">
    <property type="entry name" value="anaerobic_coproporphyrinogen-I"/>
    <property type="match status" value="1"/>
</dbReference>
<dbReference type="OrthoDB" id="9808022at2"/>
<dbReference type="InterPro" id="IPR034505">
    <property type="entry name" value="Coproporphyrinogen-III_oxidase"/>
</dbReference>
<dbReference type="EMBL" id="LWAF01000001">
    <property type="protein sequence ID" value="ODN31439.1"/>
    <property type="molecule type" value="Genomic_DNA"/>
</dbReference>
<keyword evidence="7" id="KW-1185">Reference proteome</keyword>
<dbReference type="RefSeq" id="WP_069292347.1">
    <property type="nucleotide sequence ID" value="NZ_CP140110.1"/>
</dbReference>
<dbReference type="InterPro" id="IPR058240">
    <property type="entry name" value="rSAM_sf"/>
</dbReference>
<dbReference type="PROSITE" id="PS51918">
    <property type="entry name" value="RADICAL_SAM"/>
    <property type="match status" value="1"/>
</dbReference>
<dbReference type="AlphaFoldDB" id="A0A1E3G5C9"/>
<dbReference type="Proteomes" id="UP000094570">
    <property type="component" value="Unassembled WGS sequence"/>
</dbReference>